<reference evidence="3" key="1">
    <citation type="journal article" date="2014" name="Int. J. Syst. Evol. Microbiol.">
        <title>Complete genome sequence of Corynebacterium casei LMG S-19264T (=DSM 44701T), isolated from a smear-ripened cheese.</title>
        <authorList>
            <consortium name="US DOE Joint Genome Institute (JGI-PGF)"/>
            <person name="Walter F."/>
            <person name="Albersmeier A."/>
            <person name="Kalinowski J."/>
            <person name="Ruckert C."/>
        </authorList>
    </citation>
    <scope>NUCLEOTIDE SEQUENCE</scope>
    <source>
        <strain evidence="3">JCM 19831</strain>
    </source>
</reference>
<gene>
    <name evidence="3" type="ORF">GCM10007977_109850</name>
</gene>
<dbReference type="GO" id="GO:0003824">
    <property type="term" value="F:catalytic activity"/>
    <property type="evidence" value="ECO:0007669"/>
    <property type="project" value="InterPro"/>
</dbReference>
<organism evidence="3 4">
    <name type="scientific">Dactylosporangium sucinum</name>
    <dbReference type="NCBI Taxonomy" id="1424081"/>
    <lineage>
        <taxon>Bacteria</taxon>
        <taxon>Bacillati</taxon>
        <taxon>Actinomycetota</taxon>
        <taxon>Actinomycetes</taxon>
        <taxon>Micromonosporales</taxon>
        <taxon>Micromonosporaceae</taxon>
        <taxon>Dactylosporangium</taxon>
    </lineage>
</organism>
<dbReference type="PANTHER" id="PTHR43802">
    <property type="entry name" value="ENOYL-COA HYDRATASE"/>
    <property type="match status" value="1"/>
</dbReference>
<accession>A0A917X8X9</accession>
<proteinExistence type="inferred from homology"/>
<reference evidence="3" key="2">
    <citation type="submission" date="2020-09" db="EMBL/GenBank/DDBJ databases">
        <authorList>
            <person name="Sun Q."/>
            <person name="Ohkuma M."/>
        </authorList>
    </citation>
    <scope>NUCLEOTIDE SEQUENCE</scope>
    <source>
        <strain evidence="3">JCM 19831</strain>
    </source>
</reference>
<dbReference type="PANTHER" id="PTHR43802:SF1">
    <property type="entry name" value="IP11341P-RELATED"/>
    <property type="match status" value="1"/>
</dbReference>
<dbReference type="Gene3D" id="3.90.226.10">
    <property type="entry name" value="2-enoyl-CoA Hydratase, Chain A, domain 1"/>
    <property type="match status" value="1"/>
</dbReference>
<dbReference type="EMBL" id="BMPI01000134">
    <property type="protein sequence ID" value="GGM89811.1"/>
    <property type="molecule type" value="Genomic_DNA"/>
</dbReference>
<sequence length="268" mass="27365">MTNGSGSDGRATLRVEVRDGVGIVTLARPHRLNAITYTLLVELREALLGLGARDDVRAVVLAGEGRAFCAGLDLEAGLADPALDDPVEAMQAGMEAGAAVTWAIRTIPQPVIAAVQGHAVGAGFAFAVAADVRMVGADARFSAPFLRLGMSVGDFGLSWLLPRIVGHGRAAHLFFSAGALDADQAVAAGLAAGISADPLAAATELASHLADQPPYGVRASKRLLDAGLSSPLHDHLAAEARAQTIGALSTAAQAAMAEALAATKRRDR</sequence>
<dbReference type="InterPro" id="IPR018376">
    <property type="entry name" value="Enoyl-CoA_hyd/isom_CS"/>
</dbReference>
<protein>
    <submittedName>
        <fullName evidence="3">Enoyl-CoA hydratase</fullName>
    </submittedName>
</protein>
<evidence type="ECO:0000256" key="2">
    <source>
        <dbReference type="RuleBase" id="RU003707"/>
    </source>
</evidence>
<dbReference type="PROSITE" id="PS00166">
    <property type="entry name" value="ENOYL_COA_HYDRATASE"/>
    <property type="match status" value="1"/>
</dbReference>
<dbReference type="AlphaFoldDB" id="A0A917X8X9"/>
<dbReference type="RefSeq" id="WP_190258114.1">
    <property type="nucleotide sequence ID" value="NZ_BMPI01000134.1"/>
</dbReference>
<keyword evidence="4" id="KW-1185">Reference proteome</keyword>
<comment type="similarity">
    <text evidence="1 2">Belongs to the enoyl-CoA hydratase/isomerase family.</text>
</comment>
<evidence type="ECO:0000256" key="1">
    <source>
        <dbReference type="ARBA" id="ARBA00005254"/>
    </source>
</evidence>
<evidence type="ECO:0000313" key="4">
    <source>
        <dbReference type="Proteomes" id="UP000642070"/>
    </source>
</evidence>
<dbReference type="Proteomes" id="UP000642070">
    <property type="component" value="Unassembled WGS sequence"/>
</dbReference>
<evidence type="ECO:0000313" key="3">
    <source>
        <dbReference type="EMBL" id="GGM89811.1"/>
    </source>
</evidence>
<comment type="caution">
    <text evidence="3">The sequence shown here is derived from an EMBL/GenBank/DDBJ whole genome shotgun (WGS) entry which is preliminary data.</text>
</comment>
<dbReference type="InterPro" id="IPR029045">
    <property type="entry name" value="ClpP/crotonase-like_dom_sf"/>
</dbReference>
<dbReference type="CDD" id="cd06558">
    <property type="entry name" value="crotonase-like"/>
    <property type="match status" value="1"/>
</dbReference>
<dbReference type="InterPro" id="IPR001753">
    <property type="entry name" value="Enoyl-CoA_hydra/iso"/>
</dbReference>
<dbReference type="Pfam" id="PF00378">
    <property type="entry name" value="ECH_1"/>
    <property type="match status" value="1"/>
</dbReference>
<dbReference type="SUPFAM" id="SSF52096">
    <property type="entry name" value="ClpP/crotonase"/>
    <property type="match status" value="1"/>
</dbReference>
<name>A0A917X8X9_9ACTN</name>